<reference evidence="1 2" key="1">
    <citation type="journal article" date="2020" name="ISME J.">
        <title>Comparative genomics reveals insights into cyanobacterial evolution and habitat adaptation.</title>
        <authorList>
            <person name="Chen M.Y."/>
            <person name="Teng W.K."/>
            <person name="Zhao L."/>
            <person name="Hu C.X."/>
            <person name="Zhou Y.K."/>
            <person name="Han B.P."/>
            <person name="Song L.R."/>
            <person name="Shu W.S."/>
        </authorList>
    </citation>
    <scope>NUCLEOTIDE SEQUENCE [LARGE SCALE GENOMIC DNA]</scope>
    <source>
        <strain evidence="1 2">FACHB-248</strain>
    </source>
</reference>
<protein>
    <submittedName>
        <fullName evidence="1">Uncharacterized protein</fullName>
    </submittedName>
</protein>
<sequence length="112" mass="12769">MSLVYFSSHSLVLLRRLTYSDRLLLATKNYTVLTPSFFAIPVASHWLERSVYSSQFLPFHEDAIPCNGRYDRNASSPNAKRVIRRTVLIFKICNALNFAAVSSPYIFASPIH</sequence>
<organism evidence="1 2">
    <name type="scientific">Scytonema hofmannii FACHB-248</name>
    <dbReference type="NCBI Taxonomy" id="1842502"/>
    <lineage>
        <taxon>Bacteria</taxon>
        <taxon>Bacillati</taxon>
        <taxon>Cyanobacteriota</taxon>
        <taxon>Cyanophyceae</taxon>
        <taxon>Nostocales</taxon>
        <taxon>Scytonemataceae</taxon>
        <taxon>Scytonema</taxon>
    </lineage>
</organism>
<dbReference type="RefSeq" id="WP_144238314.1">
    <property type="nucleotide sequence ID" value="NZ_JACJTA010000049.1"/>
</dbReference>
<keyword evidence="2" id="KW-1185">Reference proteome</keyword>
<evidence type="ECO:0000313" key="2">
    <source>
        <dbReference type="Proteomes" id="UP000660380"/>
    </source>
</evidence>
<gene>
    <name evidence="1" type="ORF">H6G81_20565</name>
</gene>
<proteinExistence type="predicted"/>
<dbReference type="EMBL" id="JACJTA010000049">
    <property type="protein sequence ID" value="MBD2606857.1"/>
    <property type="molecule type" value="Genomic_DNA"/>
</dbReference>
<dbReference type="Proteomes" id="UP000660380">
    <property type="component" value="Unassembled WGS sequence"/>
</dbReference>
<accession>A0ABR8GTM5</accession>
<name>A0ABR8GTM5_9CYAN</name>
<comment type="caution">
    <text evidence="1">The sequence shown here is derived from an EMBL/GenBank/DDBJ whole genome shotgun (WGS) entry which is preliminary data.</text>
</comment>
<evidence type="ECO:0000313" key="1">
    <source>
        <dbReference type="EMBL" id="MBD2606857.1"/>
    </source>
</evidence>